<protein>
    <submittedName>
        <fullName evidence="3">Glycosyltransferase</fullName>
    </submittedName>
</protein>
<dbReference type="Pfam" id="PF13579">
    <property type="entry name" value="Glyco_trans_4_4"/>
    <property type="match status" value="1"/>
</dbReference>
<dbReference type="EMBL" id="JABFTS010000002">
    <property type="protein sequence ID" value="MCE8050717.1"/>
    <property type="molecule type" value="Genomic_DNA"/>
</dbReference>
<sequence>MAASAISSVKKVLLVYKHYAPDTGGIETAVKQYVQWYQAMGHEVTVLCCATSGSATRHERIDGIRVIRCGSWGHLKSVPLSPAFFWHYWRETRTADLVHVNLQFPWASMGYWLFGRTRSCRWLVSYHMDVHRQKCLKRLTYPFDRYLLTRADQVITGSPKLREHSEMLSAIERDIAILPYVLEGGCVEAALAPTAPGREAEQELPAPGYFVFFGRLVEYKGTRPMAAAMRRLAVEAPGIRFVVFGRGPEQGAFDRLATEFPEQVTVIPEFVSEHRKYQLIARSAAVLFPSVYPSEAFGIAQLEAMACAKPIINCWLNSGVNWVAPDKECAITVVPHDVEALVAAIQKLDSDPEYRRLLGDAARERFLKQFSEPVVAELFQHLVSRLLGSNSQVTRVG</sequence>
<comment type="caution">
    <text evidence="3">The sequence shown here is derived from an EMBL/GenBank/DDBJ whole genome shotgun (WGS) entry which is preliminary data.</text>
</comment>
<feature type="domain" description="Glycosyl transferase family 1" evidence="1">
    <location>
        <begin position="207"/>
        <end position="365"/>
    </location>
</feature>
<name>A0AAW4YRU9_9GAMM</name>
<dbReference type="Proteomes" id="UP001320178">
    <property type="component" value="Unassembled WGS sequence"/>
</dbReference>
<dbReference type="RefSeq" id="WP_234238825.1">
    <property type="nucleotide sequence ID" value="NZ_JABFTS010000002.1"/>
</dbReference>
<gene>
    <name evidence="3" type="ORF">HOP61_05375</name>
</gene>
<dbReference type="Pfam" id="PF00534">
    <property type="entry name" value="Glycos_transf_1"/>
    <property type="match status" value="1"/>
</dbReference>
<dbReference type="PANTHER" id="PTHR45947">
    <property type="entry name" value="SULFOQUINOVOSYL TRANSFERASE SQD2"/>
    <property type="match status" value="1"/>
</dbReference>
<dbReference type="InterPro" id="IPR050194">
    <property type="entry name" value="Glycosyltransferase_grp1"/>
</dbReference>
<reference evidence="3" key="1">
    <citation type="submission" date="2020-05" db="EMBL/GenBank/DDBJ databases">
        <authorList>
            <person name="Wang L."/>
            <person name="Shao Z."/>
        </authorList>
    </citation>
    <scope>NUCLEOTIDE SEQUENCE</scope>
    <source>
        <strain evidence="3">MCCC 1A05776</strain>
    </source>
</reference>
<dbReference type="InterPro" id="IPR028098">
    <property type="entry name" value="Glyco_trans_4-like_N"/>
</dbReference>
<evidence type="ECO:0000259" key="2">
    <source>
        <dbReference type="Pfam" id="PF13579"/>
    </source>
</evidence>
<dbReference type="GO" id="GO:0016757">
    <property type="term" value="F:glycosyltransferase activity"/>
    <property type="evidence" value="ECO:0007669"/>
    <property type="project" value="InterPro"/>
</dbReference>
<evidence type="ECO:0000313" key="3">
    <source>
        <dbReference type="EMBL" id="MCE8050717.1"/>
    </source>
</evidence>
<proteinExistence type="predicted"/>
<accession>A0AAW4YRU9</accession>
<reference evidence="3" key="2">
    <citation type="journal article" date="2021" name="Front. Microbiol.">
        <title>Aerobic Denitrification and Heterotrophic Sulfur Oxidation in the Genus Halomonas Revealed by Six Novel Species Characterizations and Genome-Based Analysis.</title>
        <authorList>
            <person name="Wang L."/>
            <person name="Shao Z."/>
        </authorList>
    </citation>
    <scope>NUCLEOTIDE SEQUENCE</scope>
    <source>
        <strain evidence="3">MCCC 1A05776</strain>
    </source>
</reference>
<evidence type="ECO:0000259" key="1">
    <source>
        <dbReference type="Pfam" id="PF00534"/>
    </source>
</evidence>
<dbReference type="SUPFAM" id="SSF53756">
    <property type="entry name" value="UDP-Glycosyltransferase/glycogen phosphorylase"/>
    <property type="match status" value="1"/>
</dbReference>
<evidence type="ECO:0000313" key="4">
    <source>
        <dbReference type="Proteomes" id="UP001320178"/>
    </source>
</evidence>
<dbReference type="InterPro" id="IPR001296">
    <property type="entry name" value="Glyco_trans_1"/>
</dbReference>
<feature type="domain" description="Glycosyltransferase subfamily 4-like N-terminal" evidence="2">
    <location>
        <begin position="24"/>
        <end position="179"/>
    </location>
</feature>
<dbReference type="PANTHER" id="PTHR45947:SF3">
    <property type="entry name" value="SULFOQUINOVOSYL TRANSFERASE SQD2"/>
    <property type="match status" value="1"/>
</dbReference>
<dbReference type="AlphaFoldDB" id="A0AAW4YRU9"/>
<organism evidence="3 4">
    <name type="scientific">Billgrantia desiderata</name>
    <dbReference type="NCBI Taxonomy" id="52021"/>
    <lineage>
        <taxon>Bacteria</taxon>
        <taxon>Pseudomonadati</taxon>
        <taxon>Pseudomonadota</taxon>
        <taxon>Gammaproteobacteria</taxon>
        <taxon>Oceanospirillales</taxon>
        <taxon>Halomonadaceae</taxon>
        <taxon>Billgrantia</taxon>
    </lineage>
</organism>
<dbReference type="Gene3D" id="3.40.50.2000">
    <property type="entry name" value="Glycogen Phosphorylase B"/>
    <property type="match status" value="2"/>
</dbReference>